<dbReference type="CDD" id="cd16413">
    <property type="entry name" value="DGQHR_domain"/>
    <property type="match status" value="1"/>
</dbReference>
<reference evidence="1 2" key="1">
    <citation type="submission" date="2022-10" db="EMBL/GenBank/DDBJ databases">
        <title>Defluviimonas sp. nov., isolated from ocean surface water.</title>
        <authorList>
            <person name="He W."/>
            <person name="Wang L."/>
            <person name="Zhang D.-F."/>
        </authorList>
    </citation>
    <scope>NUCLEOTIDE SEQUENCE [LARGE SCALE GENOMIC DNA]</scope>
    <source>
        <strain evidence="1 2">WL0002</strain>
    </source>
</reference>
<evidence type="ECO:0000313" key="1">
    <source>
        <dbReference type="EMBL" id="MCV2870368.1"/>
    </source>
</evidence>
<dbReference type="InterPro" id="IPR017601">
    <property type="entry name" value="DGQHR-contain_dom"/>
</dbReference>
<dbReference type="Proteomes" id="UP001652542">
    <property type="component" value="Unassembled WGS sequence"/>
</dbReference>
<evidence type="ECO:0000313" key="2">
    <source>
        <dbReference type="Proteomes" id="UP001652542"/>
    </source>
</evidence>
<dbReference type="RefSeq" id="WP_263736048.1">
    <property type="nucleotide sequence ID" value="NZ_JAOWKY010000006.1"/>
</dbReference>
<dbReference type="Pfam" id="PF14072">
    <property type="entry name" value="DndB"/>
    <property type="match status" value="1"/>
</dbReference>
<name>A0ABT2ZGU3_9RHOB</name>
<keyword evidence="2" id="KW-1185">Reference proteome</keyword>
<gene>
    <name evidence="1" type="ORF">OEW28_17270</name>
</gene>
<sequence>MTALNLPCIRLEQHGRPFFLLNMPAELVVKISYAAIRGKDKEQGAVQRVLNSRRISRIKDFALSGGSFPNSIVMNWVEEGGLTYDPQSGSVSFDPKPRLAQLIDGQHRVAGLAEAMEANEELKRLDLPVAVYSNLTTQECADIFLAINTEQKPVHRSLVFDLYAIADEQMIDPAAARARDIALELSDVGAPYHGMIKFPGEAPRKGGVALSTVVTSIKPLIEQNGAFDQVALSTLENQSRVIINFFSALQQLYGELWFERQNAFMFAAGFSGALDFLASRLLPYCVTKKSFRTEVIVEALSMTSEDLILQKEVSGRSGSEAQSYIFSRLDDFFDKGDVADEYDF</sequence>
<proteinExistence type="predicted"/>
<protein>
    <submittedName>
        <fullName evidence="1">DGQHR domain-containing protein</fullName>
    </submittedName>
</protein>
<organism evidence="1 2">
    <name type="scientific">Albidovulum marisflavi</name>
    <dbReference type="NCBI Taxonomy" id="2984159"/>
    <lineage>
        <taxon>Bacteria</taxon>
        <taxon>Pseudomonadati</taxon>
        <taxon>Pseudomonadota</taxon>
        <taxon>Alphaproteobacteria</taxon>
        <taxon>Rhodobacterales</taxon>
        <taxon>Paracoccaceae</taxon>
        <taxon>Albidovulum</taxon>
    </lineage>
</organism>
<dbReference type="EMBL" id="JAOWKY010000006">
    <property type="protein sequence ID" value="MCV2870368.1"/>
    <property type="molecule type" value="Genomic_DNA"/>
</dbReference>
<dbReference type="NCBIfam" id="TIGR03187">
    <property type="entry name" value="DGQHR"/>
    <property type="match status" value="1"/>
</dbReference>
<dbReference type="InterPro" id="IPR017642">
    <property type="entry name" value="DNA_S_mod_DndB"/>
</dbReference>
<comment type="caution">
    <text evidence="1">The sequence shown here is derived from an EMBL/GenBank/DDBJ whole genome shotgun (WGS) entry which is preliminary data.</text>
</comment>
<accession>A0ABT2ZGU3</accession>